<protein>
    <submittedName>
        <fullName evidence="1">TIGR04540 family protein</fullName>
    </submittedName>
</protein>
<dbReference type="NCBIfam" id="TIGR04540">
    <property type="entry name" value="CLB_0814_fam"/>
    <property type="match status" value="1"/>
</dbReference>
<accession>A0ABS5M8V6</accession>
<gene>
    <name evidence="1" type="ORF">KGF86_00795</name>
</gene>
<dbReference type="EMBL" id="JAGXBY010000001">
    <property type="protein sequence ID" value="MBS3678744.1"/>
    <property type="molecule type" value="Genomic_DNA"/>
</dbReference>
<dbReference type="InterPro" id="IPR030902">
    <property type="entry name" value="CLB_0814_fam"/>
</dbReference>
<comment type="caution">
    <text evidence="1">The sequence shown here is derived from an EMBL/GenBank/DDBJ whole genome shotgun (WGS) entry which is preliminary data.</text>
</comment>
<name>A0ABS5M8V6_9BACI</name>
<evidence type="ECO:0000313" key="2">
    <source>
        <dbReference type="Proteomes" id="UP000681870"/>
    </source>
</evidence>
<sequence length="80" mass="9347">MKVIYINTFCRNQKEVSSVINAVIDQYWEKVINEQEMIKMIETIVANNESLVLKKKSFTTTVKQVCGKRRLEIVARIIDL</sequence>
<organism evidence="1 2">
    <name type="scientific">Ornithinibacillus massiliensis</name>
    <dbReference type="NCBI Taxonomy" id="1944633"/>
    <lineage>
        <taxon>Bacteria</taxon>
        <taxon>Bacillati</taxon>
        <taxon>Bacillota</taxon>
        <taxon>Bacilli</taxon>
        <taxon>Bacillales</taxon>
        <taxon>Bacillaceae</taxon>
        <taxon>Ornithinibacillus</taxon>
    </lineage>
</organism>
<evidence type="ECO:0000313" key="1">
    <source>
        <dbReference type="EMBL" id="MBS3678744.1"/>
    </source>
</evidence>
<dbReference type="Proteomes" id="UP000681870">
    <property type="component" value="Unassembled WGS sequence"/>
</dbReference>
<keyword evidence="2" id="KW-1185">Reference proteome</keyword>
<reference evidence="1 2" key="1">
    <citation type="submission" date="2021-05" db="EMBL/GenBank/DDBJ databases">
        <title>Ornithinibacillus massiliensis sp. nov.</title>
        <authorList>
            <person name="Iwaza R."/>
            <person name="Lagier J.-C."/>
            <person name="Raoult D."/>
        </authorList>
    </citation>
    <scope>NUCLEOTIDE SEQUENCE [LARGE SCALE GENOMIC DNA]</scope>
    <source>
        <strain evidence="1 2">Marseille-P3601</strain>
    </source>
</reference>
<proteinExistence type="predicted"/>